<dbReference type="GO" id="GO:0180047">
    <property type="term" value="P:dolichol phosphate mannose biosynthetic process"/>
    <property type="evidence" value="ECO:0007669"/>
    <property type="project" value="InterPro"/>
</dbReference>
<dbReference type="OrthoDB" id="311279at2759"/>
<evidence type="ECO:0000256" key="3">
    <source>
        <dbReference type="ARBA" id="ARBA00022692"/>
    </source>
</evidence>
<dbReference type="PANTHER" id="PTHR15039">
    <property type="entry name" value="DOLICHOL PHOSPHATE-MANNOSE BIOSYNTHESIS REGULATORY PROTEIN"/>
    <property type="match status" value="1"/>
</dbReference>
<dbReference type="GO" id="GO:0030234">
    <property type="term" value="F:enzyme regulator activity"/>
    <property type="evidence" value="ECO:0007669"/>
    <property type="project" value="UniProtKB-UniRule"/>
</dbReference>
<evidence type="ECO:0000256" key="2">
    <source>
        <dbReference type="ARBA" id="ARBA00005478"/>
    </source>
</evidence>
<evidence type="ECO:0000256" key="6">
    <source>
        <dbReference type="ARBA" id="ARBA00023136"/>
    </source>
</evidence>
<comment type="similarity">
    <text evidence="2 7">Belongs to the DPM2 family.</text>
</comment>
<dbReference type="OMA" id="YTLWIIV"/>
<evidence type="ECO:0000256" key="5">
    <source>
        <dbReference type="ARBA" id="ARBA00022989"/>
    </source>
</evidence>
<keyword evidence="3 7" id="KW-0812">Transmembrane</keyword>
<dbReference type="GO" id="GO:0033185">
    <property type="term" value="C:dolichol-phosphate-mannose synthase complex"/>
    <property type="evidence" value="ECO:0007669"/>
    <property type="project" value="TreeGrafter"/>
</dbReference>
<comment type="subunit">
    <text evidence="7">Component of the dolichol-phosphate mannose (DPM) synthase complex.</text>
</comment>
<dbReference type="AlphaFoldDB" id="A0A1E4S6Y6"/>
<keyword evidence="4 7" id="KW-0256">Endoplasmic reticulum</keyword>
<dbReference type="GO" id="GO:0005789">
    <property type="term" value="C:endoplasmic reticulum membrane"/>
    <property type="evidence" value="ECO:0007669"/>
    <property type="project" value="UniProtKB-SubCell"/>
</dbReference>
<organism evidence="8 9">
    <name type="scientific">Cyberlindnera jadinii (strain ATCC 18201 / CBS 1600 / BCRC 20928 / JCM 3617 / NBRC 0987 / NRRL Y-1542)</name>
    <name type="common">Torula yeast</name>
    <name type="synonym">Candida utilis</name>
    <dbReference type="NCBI Taxonomy" id="983966"/>
    <lineage>
        <taxon>Eukaryota</taxon>
        <taxon>Fungi</taxon>
        <taxon>Dikarya</taxon>
        <taxon>Ascomycota</taxon>
        <taxon>Saccharomycotina</taxon>
        <taxon>Saccharomycetes</taxon>
        <taxon>Phaffomycetales</taxon>
        <taxon>Phaffomycetaceae</taxon>
        <taxon>Cyberlindnera</taxon>
    </lineage>
</organism>
<comment type="caution">
    <text evidence="7">Lacks conserved residue(s) required for the propagation of feature annotation.</text>
</comment>
<evidence type="ECO:0000256" key="1">
    <source>
        <dbReference type="ARBA" id="ARBA00004477"/>
    </source>
</evidence>
<evidence type="ECO:0000313" key="9">
    <source>
        <dbReference type="Proteomes" id="UP000094389"/>
    </source>
</evidence>
<accession>A0A1E4S6Y6</accession>
<comment type="function">
    <text evidence="7">Regulatory subunit of the dolichol-phosphate mannose (DPM) synthase complex; essential for the ER localization.</text>
</comment>
<dbReference type="RefSeq" id="XP_020072314.1">
    <property type="nucleotide sequence ID" value="XM_020214324.1"/>
</dbReference>
<comment type="pathway">
    <text evidence="7">Protein modification; protein glycosylation.</text>
</comment>
<dbReference type="Pfam" id="PF07297">
    <property type="entry name" value="DPM2"/>
    <property type="match status" value="1"/>
</dbReference>
<proteinExistence type="inferred from homology"/>
<dbReference type="EMBL" id="KV453926">
    <property type="protein sequence ID" value="ODV75275.1"/>
    <property type="molecule type" value="Genomic_DNA"/>
</dbReference>
<gene>
    <name evidence="8" type="ORF">CYBJADRAFT_166032</name>
</gene>
<evidence type="ECO:0000256" key="7">
    <source>
        <dbReference type="RuleBase" id="RU365084"/>
    </source>
</evidence>
<feature type="transmembrane region" description="Helical" evidence="7">
    <location>
        <begin position="40"/>
        <end position="61"/>
    </location>
</feature>
<dbReference type="PANTHER" id="PTHR15039:SF11">
    <property type="entry name" value="DOLICHOL PHOSPHATE-MANNOSE BIOSYNTHESIS REGULATORY PROTEIN"/>
    <property type="match status" value="1"/>
</dbReference>
<keyword evidence="5 7" id="KW-1133">Transmembrane helix</keyword>
<dbReference type="GO" id="GO:0006506">
    <property type="term" value="P:GPI anchor biosynthetic process"/>
    <property type="evidence" value="ECO:0007669"/>
    <property type="project" value="TreeGrafter"/>
</dbReference>
<keyword evidence="9" id="KW-1185">Reference proteome</keyword>
<dbReference type="UniPathway" id="UPA00378"/>
<reference evidence="8 9" key="1">
    <citation type="journal article" date="2016" name="Proc. Natl. Acad. Sci. U.S.A.">
        <title>Comparative genomics of biotechnologically important yeasts.</title>
        <authorList>
            <person name="Riley R."/>
            <person name="Haridas S."/>
            <person name="Wolfe K.H."/>
            <person name="Lopes M.R."/>
            <person name="Hittinger C.T."/>
            <person name="Goeker M."/>
            <person name="Salamov A.A."/>
            <person name="Wisecaver J.H."/>
            <person name="Long T.M."/>
            <person name="Calvey C.H."/>
            <person name="Aerts A.L."/>
            <person name="Barry K.W."/>
            <person name="Choi C."/>
            <person name="Clum A."/>
            <person name="Coughlan A.Y."/>
            <person name="Deshpande S."/>
            <person name="Douglass A.P."/>
            <person name="Hanson S.J."/>
            <person name="Klenk H.-P."/>
            <person name="LaButti K.M."/>
            <person name="Lapidus A."/>
            <person name="Lindquist E.A."/>
            <person name="Lipzen A.M."/>
            <person name="Meier-Kolthoff J.P."/>
            <person name="Ohm R.A."/>
            <person name="Otillar R.P."/>
            <person name="Pangilinan J.L."/>
            <person name="Peng Y."/>
            <person name="Rokas A."/>
            <person name="Rosa C.A."/>
            <person name="Scheuner C."/>
            <person name="Sibirny A.A."/>
            <person name="Slot J.C."/>
            <person name="Stielow J.B."/>
            <person name="Sun H."/>
            <person name="Kurtzman C.P."/>
            <person name="Blackwell M."/>
            <person name="Grigoriev I.V."/>
            <person name="Jeffries T.W."/>
        </authorList>
    </citation>
    <scope>NUCLEOTIDE SEQUENCE [LARGE SCALE GENOMIC DNA]</scope>
    <source>
        <strain evidence="9">ATCC 18201 / CBS 1600 / BCRC 20928 / JCM 3617 / NBRC 0987 / NRRL Y-1542</strain>
    </source>
</reference>
<comment type="subcellular location">
    <subcellularLocation>
        <location evidence="1 7">Endoplasmic reticulum membrane</location>
        <topology evidence="1 7">Multi-pass membrane protein</topology>
    </subcellularLocation>
</comment>
<dbReference type="Proteomes" id="UP000094389">
    <property type="component" value="Unassembled WGS sequence"/>
</dbReference>
<dbReference type="InterPro" id="IPR009914">
    <property type="entry name" value="DPM2"/>
</dbReference>
<name>A0A1E4S6Y6_CYBJN</name>
<dbReference type="GeneID" id="30988720"/>
<evidence type="ECO:0000256" key="4">
    <source>
        <dbReference type="ARBA" id="ARBA00022824"/>
    </source>
</evidence>
<evidence type="ECO:0000313" key="8">
    <source>
        <dbReference type="EMBL" id="ODV75275.1"/>
    </source>
</evidence>
<keyword evidence="6 7" id="KW-0472">Membrane</keyword>
<protein>
    <recommendedName>
        <fullName evidence="7">Dolichol phosphate-mannose biosynthesis regulatory protein</fullName>
    </recommendedName>
</protein>
<dbReference type="STRING" id="983966.A0A1E4S6Y6"/>
<sequence length="81" mass="9119">MLLLVNAALVYYTVWVFVLPFIEADWVHSCFPAREWAIRFPLMLLLFAWTVLGTYVAYVFLKGKGRKDVANGGGSDQACST</sequence>